<dbReference type="AlphaFoldDB" id="A0A1J1ILS2"/>
<keyword evidence="2" id="KW-1185">Reference proteome</keyword>
<proteinExistence type="predicted"/>
<evidence type="ECO:0000313" key="2">
    <source>
        <dbReference type="Proteomes" id="UP000183832"/>
    </source>
</evidence>
<name>A0A1J1ILS2_9DIPT</name>
<evidence type="ECO:0000313" key="1">
    <source>
        <dbReference type="EMBL" id="CRK99409.1"/>
    </source>
</evidence>
<organism evidence="1 2">
    <name type="scientific">Clunio marinus</name>
    <dbReference type="NCBI Taxonomy" id="568069"/>
    <lineage>
        <taxon>Eukaryota</taxon>
        <taxon>Metazoa</taxon>
        <taxon>Ecdysozoa</taxon>
        <taxon>Arthropoda</taxon>
        <taxon>Hexapoda</taxon>
        <taxon>Insecta</taxon>
        <taxon>Pterygota</taxon>
        <taxon>Neoptera</taxon>
        <taxon>Endopterygota</taxon>
        <taxon>Diptera</taxon>
        <taxon>Nematocera</taxon>
        <taxon>Chironomoidea</taxon>
        <taxon>Chironomidae</taxon>
        <taxon>Clunio</taxon>
    </lineage>
</organism>
<reference evidence="1 2" key="1">
    <citation type="submission" date="2015-04" db="EMBL/GenBank/DDBJ databases">
        <authorList>
            <person name="Syromyatnikov M.Y."/>
            <person name="Popov V.N."/>
        </authorList>
    </citation>
    <scope>NUCLEOTIDE SEQUENCE [LARGE SCALE GENOMIC DNA]</scope>
</reference>
<sequence>MADSKGKPSHLNGDDTRMPDFELLLVNSPYNFGKLLKSFQIFLLKESRFVSEVTVLTLYYLDPLILQVNIDFQHQNS</sequence>
<gene>
    <name evidence="1" type="ORF">CLUMA_CG012735</name>
</gene>
<dbReference type="EMBL" id="CVRI01000050">
    <property type="protein sequence ID" value="CRK99409.1"/>
    <property type="molecule type" value="Genomic_DNA"/>
</dbReference>
<accession>A0A1J1ILS2</accession>
<dbReference type="Proteomes" id="UP000183832">
    <property type="component" value="Unassembled WGS sequence"/>
</dbReference>
<protein>
    <submittedName>
        <fullName evidence="1">CLUMA_CG012735, isoform A</fullName>
    </submittedName>
</protein>